<dbReference type="GO" id="GO:0008483">
    <property type="term" value="F:transaminase activity"/>
    <property type="evidence" value="ECO:0007669"/>
    <property type="project" value="UniProtKB-KW"/>
</dbReference>
<sequence>MLYDFDTVINRWHTDSEKYDGLKKFAPKAPDNSIPLWIADMDFKTAPEIIAAMHKRVDEGIFGYTDIYDASYYQAVCHWMEKRHHWHITPDEIVVDSGVVPALSHALSLIARPGDGVIIHTPAYKPFFNSIRNTGMIPVYTRLCCSHGLFTIDFEDLEQKAEDENNKVLILCSPHNPTGRVWSQEELSHIMDICRKHDLFIICDEIHNDILRPGICHTPLAGLYPDMKRLITCTAPSKTFNLAGNHLANIIIPDQGIRDRWNSLYHYLPNPISAAAATAAYEKGEPWLDELNQYLAENFRRMETYLKANLPAIGFQIPEATYLAWINIENLGPDHGEIENRFIENGLIIEGGDQFVENGEGFIRLNAAVPRSIIDTLLNKINHIFN</sequence>
<dbReference type="PANTHER" id="PTHR43525">
    <property type="entry name" value="PROTEIN MALY"/>
    <property type="match status" value="1"/>
</dbReference>
<keyword evidence="7" id="KW-0032">Aminotransferase</keyword>
<dbReference type="GO" id="GO:0047804">
    <property type="term" value="F:cysteine-S-conjugate beta-lyase activity"/>
    <property type="evidence" value="ECO:0007669"/>
    <property type="project" value="UniProtKB-EC"/>
</dbReference>
<organism evidence="7 8">
    <name type="scientific">[Clostridium] clostridioforme 90A8</name>
    <dbReference type="NCBI Taxonomy" id="999408"/>
    <lineage>
        <taxon>Bacteria</taxon>
        <taxon>Bacillati</taxon>
        <taxon>Bacillota</taxon>
        <taxon>Clostridia</taxon>
        <taxon>Lachnospirales</taxon>
        <taxon>Lachnospiraceae</taxon>
        <taxon>Enterocloster</taxon>
    </lineage>
</organism>
<dbReference type="Gene3D" id="3.40.640.10">
    <property type="entry name" value="Type I PLP-dependent aspartate aminotransferase-like (Major domain)"/>
    <property type="match status" value="1"/>
</dbReference>
<dbReference type="RefSeq" id="WP_002585624.1">
    <property type="nucleotide sequence ID" value="NZ_KB851021.1"/>
</dbReference>
<accession>A0A0E2HBD1</accession>
<comment type="similarity">
    <text evidence="5">Belongs to the class-II pyridoxal-phosphate-dependent aminotransferase family. MalY/PatB cystathionine beta-lyase subfamily.</text>
</comment>
<evidence type="ECO:0000259" key="6">
    <source>
        <dbReference type="Pfam" id="PF00155"/>
    </source>
</evidence>
<evidence type="ECO:0000256" key="4">
    <source>
        <dbReference type="ARBA" id="ARBA00023239"/>
    </source>
</evidence>
<dbReference type="Proteomes" id="UP000013085">
    <property type="component" value="Unassembled WGS sequence"/>
</dbReference>
<dbReference type="SUPFAM" id="SSF53383">
    <property type="entry name" value="PLP-dependent transferases"/>
    <property type="match status" value="1"/>
</dbReference>
<dbReference type="PATRIC" id="fig|999408.3.peg.2677"/>
<dbReference type="AlphaFoldDB" id="A0A0E2HBD1"/>
<evidence type="ECO:0000256" key="3">
    <source>
        <dbReference type="ARBA" id="ARBA00022898"/>
    </source>
</evidence>
<evidence type="ECO:0000256" key="5">
    <source>
        <dbReference type="ARBA" id="ARBA00037974"/>
    </source>
</evidence>
<dbReference type="EC" id="4.4.1.13" evidence="2"/>
<reference evidence="7 8" key="1">
    <citation type="submission" date="2013-01" db="EMBL/GenBank/DDBJ databases">
        <title>The Genome Sequence of Clostridium clostridioforme 90A8.</title>
        <authorList>
            <consortium name="The Broad Institute Genome Sequencing Platform"/>
            <person name="Earl A."/>
            <person name="Ward D."/>
            <person name="Feldgarden M."/>
            <person name="Gevers D."/>
            <person name="Courvalin P."/>
            <person name="Lambert T."/>
            <person name="Walker B."/>
            <person name="Young S.K."/>
            <person name="Zeng Q."/>
            <person name="Gargeya S."/>
            <person name="Fitzgerald M."/>
            <person name="Haas B."/>
            <person name="Abouelleil A."/>
            <person name="Alvarado L."/>
            <person name="Arachchi H.M."/>
            <person name="Berlin A.M."/>
            <person name="Chapman S.B."/>
            <person name="Dewar J."/>
            <person name="Goldberg J."/>
            <person name="Griggs A."/>
            <person name="Gujja S."/>
            <person name="Hansen M."/>
            <person name="Howarth C."/>
            <person name="Imamovic A."/>
            <person name="Larimer J."/>
            <person name="McCowan C."/>
            <person name="Murphy C."/>
            <person name="Neiman D."/>
            <person name="Pearson M."/>
            <person name="Priest M."/>
            <person name="Roberts A."/>
            <person name="Saif S."/>
            <person name="Shea T."/>
            <person name="Sisk P."/>
            <person name="Sykes S."/>
            <person name="Wortman J."/>
            <person name="Nusbaum C."/>
            <person name="Birren B."/>
        </authorList>
    </citation>
    <scope>NUCLEOTIDE SEQUENCE [LARGE SCALE GENOMIC DNA]</scope>
    <source>
        <strain evidence="7 8">90A8</strain>
    </source>
</reference>
<dbReference type="CDD" id="cd00609">
    <property type="entry name" value="AAT_like"/>
    <property type="match status" value="1"/>
</dbReference>
<dbReference type="Pfam" id="PF00155">
    <property type="entry name" value="Aminotran_1_2"/>
    <property type="match status" value="1"/>
</dbReference>
<dbReference type="PANTHER" id="PTHR43525:SF1">
    <property type="entry name" value="PROTEIN MALY"/>
    <property type="match status" value="1"/>
</dbReference>
<dbReference type="Gene3D" id="3.90.1150.10">
    <property type="entry name" value="Aspartate Aminotransferase, domain 1"/>
    <property type="match status" value="1"/>
</dbReference>
<gene>
    <name evidence="7" type="ORF">HMPREF1090_02477</name>
</gene>
<dbReference type="NCBIfam" id="TIGR04350">
    <property type="entry name" value="C_S_lyase_PatB"/>
    <property type="match status" value="1"/>
</dbReference>
<evidence type="ECO:0000256" key="2">
    <source>
        <dbReference type="ARBA" id="ARBA00012224"/>
    </source>
</evidence>
<evidence type="ECO:0000313" key="8">
    <source>
        <dbReference type="Proteomes" id="UP000013085"/>
    </source>
</evidence>
<comment type="cofactor">
    <cofactor evidence="1">
        <name>pyridoxal 5'-phosphate</name>
        <dbReference type="ChEBI" id="CHEBI:597326"/>
    </cofactor>
</comment>
<feature type="domain" description="Aminotransferase class I/classII large" evidence="6">
    <location>
        <begin position="36"/>
        <end position="381"/>
    </location>
</feature>
<proteinExistence type="inferred from homology"/>
<evidence type="ECO:0000313" key="7">
    <source>
        <dbReference type="EMBL" id="ENZ13857.1"/>
    </source>
</evidence>
<dbReference type="InterPro" id="IPR015421">
    <property type="entry name" value="PyrdxlP-dep_Trfase_major"/>
</dbReference>
<dbReference type="InterPro" id="IPR015422">
    <property type="entry name" value="PyrdxlP-dep_Trfase_small"/>
</dbReference>
<name>A0A0E2HBD1_9FIRM</name>
<keyword evidence="3" id="KW-0663">Pyridoxal phosphate</keyword>
<protein>
    <recommendedName>
        <fullName evidence="2">cysteine-S-conjugate beta-lyase</fullName>
        <ecNumber evidence="2">4.4.1.13</ecNumber>
    </recommendedName>
</protein>
<dbReference type="EMBL" id="AGYR01000028">
    <property type="protein sequence ID" value="ENZ13857.1"/>
    <property type="molecule type" value="Genomic_DNA"/>
</dbReference>
<dbReference type="InterPro" id="IPR004839">
    <property type="entry name" value="Aminotransferase_I/II_large"/>
</dbReference>
<evidence type="ECO:0000256" key="1">
    <source>
        <dbReference type="ARBA" id="ARBA00001933"/>
    </source>
</evidence>
<dbReference type="InterPro" id="IPR015424">
    <property type="entry name" value="PyrdxlP-dep_Trfase"/>
</dbReference>
<dbReference type="GO" id="GO:0030170">
    <property type="term" value="F:pyridoxal phosphate binding"/>
    <property type="evidence" value="ECO:0007669"/>
    <property type="project" value="InterPro"/>
</dbReference>
<dbReference type="HOGENOM" id="CLU_017584_15_0_9"/>
<dbReference type="InterPro" id="IPR027619">
    <property type="entry name" value="C-S_lyase_PatB-like"/>
</dbReference>
<keyword evidence="4" id="KW-0456">Lyase</keyword>
<dbReference type="InterPro" id="IPR051798">
    <property type="entry name" value="Class-II_PLP-Dep_Aminotrans"/>
</dbReference>
<keyword evidence="7" id="KW-0808">Transferase</keyword>
<comment type="caution">
    <text evidence="7">The sequence shown here is derived from an EMBL/GenBank/DDBJ whole genome shotgun (WGS) entry which is preliminary data.</text>
</comment>